<name>A0ABW4QHE8_9BACL</name>
<dbReference type="EMBL" id="JBHUFW010000005">
    <property type="protein sequence ID" value="MFD1863017.1"/>
    <property type="molecule type" value="Genomic_DNA"/>
</dbReference>
<proteinExistence type="predicted"/>
<organism evidence="2 3">
    <name type="scientific">Planococcus chinensis</name>
    <dbReference type="NCBI Taxonomy" id="272917"/>
    <lineage>
        <taxon>Bacteria</taxon>
        <taxon>Bacillati</taxon>
        <taxon>Bacillota</taxon>
        <taxon>Bacilli</taxon>
        <taxon>Bacillales</taxon>
        <taxon>Caryophanaceae</taxon>
        <taxon>Planococcus</taxon>
    </lineage>
</organism>
<evidence type="ECO:0000313" key="2">
    <source>
        <dbReference type="EMBL" id="MFD1863017.1"/>
    </source>
</evidence>
<dbReference type="NCBIfam" id="TIGR04104">
    <property type="entry name" value="cxxc_20_cxxc"/>
    <property type="match status" value="1"/>
</dbReference>
<dbReference type="InterPro" id="IPR026369">
    <property type="entry name" value="CxxC_20_CxxC"/>
</dbReference>
<keyword evidence="1" id="KW-0812">Transmembrane</keyword>
<keyword evidence="1" id="KW-1133">Transmembrane helix</keyword>
<sequence>MPRCQNCNYQWTWKSTVRKSFTLGVGMECPNCGTRQYLTKNSRKKTGILNIFPAPILILSAMFFDLEIIMMLPLAVGVFSAFLAVYPYLVELSNENEPMW</sequence>
<keyword evidence="1" id="KW-0472">Membrane</keyword>
<gene>
    <name evidence="2" type="ORF">ACFSDB_08740</name>
</gene>
<protein>
    <submittedName>
        <fullName evidence="2">TIGR04104 family putative zinc finger protein</fullName>
    </submittedName>
</protein>
<keyword evidence="3" id="KW-1185">Reference proteome</keyword>
<comment type="caution">
    <text evidence="2">The sequence shown here is derived from an EMBL/GenBank/DDBJ whole genome shotgun (WGS) entry which is preliminary data.</text>
</comment>
<accession>A0ABW4QHE8</accession>
<feature type="transmembrane region" description="Helical" evidence="1">
    <location>
        <begin position="70"/>
        <end position="90"/>
    </location>
</feature>
<evidence type="ECO:0000256" key="1">
    <source>
        <dbReference type="SAM" id="Phobius"/>
    </source>
</evidence>
<dbReference type="RefSeq" id="WP_204891920.1">
    <property type="nucleotide sequence ID" value="NZ_JBHUFW010000005.1"/>
</dbReference>
<dbReference type="Proteomes" id="UP001597273">
    <property type="component" value="Unassembled WGS sequence"/>
</dbReference>
<feature type="transmembrane region" description="Helical" evidence="1">
    <location>
        <begin position="47"/>
        <end position="64"/>
    </location>
</feature>
<reference evidence="3" key="1">
    <citation type="journal article" date="2019" name="Int. J. Syst. Evol. Microbiol.">
        <title>The Global Catalogue of Microorganisms (GCM) 10K type strain sequencing project: providing services to taxonomists for standard genome sequencing and annotation.</title>
        <authorList>
            <consortium name="The Broad Institute Genomics Platform"/>
            <consortium name="The Broad Institute Genome Sequencing Center for Infectious Disease"/>
            <person name="Wu L."/>
            <person name="Ma J."/>
        </authorList>
    </citation>
    <scope>NUCLEOTIDE SEQUENCE [LARGE SCALE GENOMIC DNA]</scope>
    <source>
        <strain evidence="3">CGMCC 1.15475</strain>
    </source>
</reference>
<evidence type="ECO:0000313" key="3">
    <source>
        <dbReference type="Proteomes" id="UP001597273"/>
    </source>
</evidence>